<dbReference type="Proteomes" id="UP001152622">
    <property type="component" value="Chromosome 2"/>
</dbReference>
<reference evidence="2" key="1">
    <citation type="journal article" date="2023" name="Science">
        <title>Genome structures resolve the early diversification of teleost fishes.</title>
        <authorList>
            <person name="Parey E."/>
            <person name="Louis A."/>
            <person name="Montfort J."/>
            <person name="Bouchez O."/>
            <person name="Roques C."/>
            <person name="Iampietro C."/>
            <person name="Lluch J."/>
            <person name="Castinel A."/>
            <person name="Donnadieu C."/>
            <person name="Desvignes T."/>
            <person name="Floi Bucao C."/>
            <person name="Jouanno E."/>
            <person name="Wen M."/>
            <person name="Mejri S."/>
            <person name="Dirks R."/>
            <person name="Jansen H."/>
            <person name="Henkel C."/>
            <person name="Chen W.J."/>
            <person name="Zahm M."/>
            <person name="Cabau C."/>
            <person name="Klopp C."/>
            <person name="Thompson A.W."/>
            <person name="Robinson-Rechavi M."/>
            <person name="Braasch I."/>
            <person name="Lecointre G."/>
            <person name="Bobe J."/>
            <person name="Postlethwait J.H."/>
            <person name="Berthelot C."/>
            <person name="Roest Crollius H."/>
            <person name="Guiguen Y."/>
        </authorList>
    </citation>
    <scope>NUCLEOTIDE SEQUENCE</scope>
    <source>
        <strain evidence="2">WJC10195</strain>
    </source>
</reference>
<evidence type="ECO:0000313" key="3">
    <source>
        <dbReference type="Proteomes" id="UP001152622"/>
    </source>
</evidence>
<protein>
    <submittedName>
        <fullName evidence="2">Uncharacterized protein</fullName>
    </submittedName>
</protein>
<organism evidence="2 3">
    <name type="scientific">Synaphobranchus kaupii</name>
    <name type="common">Kaup's arrowtooth eel</name>
    <dbReference type="NCBI Taxonomy" id="118154"/>
    <lineage>
        <taxon>Eukaryota</taxon>
        <taxon>Metazoa</taxon>
        <taxon>Chordata</taxon>
        <taxon>Craniata</taxon>
        <taxon>Vertebrata</taxon>
        <taxon>Euteleostomi</taxon>
        <taxon>Actinopterygii</taxon>
        <taxon>Neopterygii</taxon>
        <taxon>Teleostei</taxon>
        <taxon>Anguilliformes</taxon>
        <taxon>Synaphobranchidae</taxon>
        <taxon>Synaphobranchus</taxon>
    </lineage>
</organism>
<feature type="region of interest" description="Disordered" evidence="1">
    <location>
        <begin position="109"/>
        <end position="140"/>
    </location>
</feature>
<name>A0A9Q1G3K2_SYNKA</name>
<dbReference type="AlphaFoldDB" id="A0A9Q1G3K2"/>
<feature type="region of interest" description="Disordered" evidence="1">
    <location>
        <begin position="1"/>
        <end position="26"/>
    </location>
</feature>
<dbReference type="EMBL" id="JAINUF010000002">
    <property type="protein sequence ID" value="KAJ8374824.1"/>
    <property type="molecule type" value="Genomic_DNA"/>
</dbReference>
<comment type="caution">
    <text evidence="2">The sequence shown here is derived from an EMBL/GenBank/DDBJ whole genome shotgun (WGS) entry which is preliminary data.</text>
</comment>
<evidence type="ECO:0000313" key="2">
    <source>
        <dbReference type="EMBL" id="KAJ8374824.1"/>
    </source>
</evidence>
<evidence type="ECO:0000256" key="1">
    <source>
        <dbReference type="SAM" id="MobiDB-lite"/>
    </source>
</evidence>
<keyword evidence="3" id="KW-1185">Reference proteome</keyword>
<gene>
    <name evidence="2" type="ORF">SKAU_G00054040</name>
</gene>
<sequence>MPTKAVGCQLSPGSALRSQSNRQGMSEKEKYAFIPPCATGKRPFASALEARSSPPLPAASILCTTASHHFKALSTETIGMHQEHFSPPANLSPQLSTLCHFDQGLGGFGQGPPARPLSAAPSEAPGIARPAAGRGGGSINESVINITGESGRIMDVSGKVD</sequence>
<proteinExistence type="predicted"/>
<accession>A0A9Q1G3K2</accession>